<sequence>MSTNKRFKKLGMSLKKKFTNLKSDLTHSAAKVEHEMDIKESGPSVLDRTASNMSMERKESDSVKNHGDNADAQTLVDKPLIAREDTTIHVQTSALSKKEEVTKSRRVQQLAYEGLKESLRTVERCSDFFPPLKSATNAVLEVIERYETVKDIPDKLADLASKFGLLVNLLNSVDNNDSIKDRLNGLVTTFEEKAKVIAAKLERSMAARVIESSEDKSFITRELNAIAFSIDIVLVDVNLKTNRSVNLLQESVSELRVIALLDKLKYVAGAGFNHEDRQGCTNGTRIMLLADLLAWATDPENEHVFWLNGMAGTGKTTVAETFCNLLFHRGLLGASFFCSRKKLDRRNVRLIIPALAKGLARAYPEFQTELLKILKDDLDFTGLGLEDQYLTLILQPAEKAYASSSKMIVLVIDALDECEDTQAAEMFLKTVLLRKPTCGLRLLVTSRPESKILKGFGSGSHASLRLQDIEAHLVKGDIAVFLRNTLKEVEDLYTEYGSTWPPAEVQTIVDHAGTLFIYAATAVKYISDDHGDPVERLAKFASIQPPVNAVEGIDEVYAYVLAEAFSHKLDDAEIARIKACLSMVVCALEPIYSGQEGLFLPAFCGSSPRK</sequence>
<protein>
    <recommendedName>
        <fullName evidence="3">NACHT domain-containing protein</fullName>
    </recommendedName>
</protein>
<name>A0A8H5BL46_9AGAR</name>
<dbReference type="Pfam" id="PF24883">
    <property type="entry name" value="NPHP3_N"/>
    <property type="match status" value="1"/>
</dbReference>
<evidence type="ECO:0000313" key="5">
    <source>
        <dbReference type="Proteomes" id="UP000567179"/>
    </source>
</evidence>
<dbReference type="OrthoDB" id="3027122at2759"/>
<dbReference type="Proteomes" id="UP000567179">
    <property type="component" value="Unassembled WGS sequence"/>
</dbReference>
<evidence type="ECO:0000256" key="2">
    <source>
        <dbReference type="SAM" id="MobiDB-lite"/>
    </source>
</evidence>
<comment type="caution">
    <text evidence="4">The sequence shown here is derived from an EMBL/GenBank/DDBJ whole genome shotgun (WGS) entry which is preliminary data.</text>
</comment>
<evidence type="ECO:0000259" key="3">
    <source>
        <dbReference type="PROSITE" id="PS50837"/>
    </source>
</evidence>
<reference evidence="4 5" key="1">
    <citation type="journal article" date="2020" name="ISME J.">
        <title>Uncovering the hidden diversity of litter-decomposition mechanisms in mushroom-forming fungi.</title>
        <authorList>
            <person name="Floudas D."/>
            <person name="Bentzer J."/>
            <person name="Ahren D."/>
            <person name="Johansson T."/>
            <person name="Persson P."/>
            <person name="Tunlid A."/>
        </authorList>
    </citation>
    <scope>NUCLEOTIDE SEQUENCE [LARGE SCALE GENOMIC DNA]</scope>
    <source>
        <strain evidence="4 5">CBS 101986</strain>
    </source>
</reference>
<dbReference type="PANTHER" id="PTHR10039">
    <property type="entry name" value="AMELOGENIN"/>
    <property type="match status" value="1"/>
</dbReference>
<dbReference type="AlphaFoldDB" id="A0A8H5BL46"/>
<evidence type="ECO:0000256" key="1">
    <source>
        <dbReference type="ARBA" id="ARBA00022737"/>
    </source>
</evidence>
<dbReference type="SUPFAM" id="SSF52540">
    <property type="entry name" value="P-loop containing nucleoside triphosphate hydrolases"/>
    <property type="match status" value="1"/>
</dbReference>
<organism evidence="4 5">
    <name type="scientific">Psilocybe cf. subviscida</name>
    <dbReference type="NCBI Taxonomy" id="2480587"/>
    <lineage>
        <taxon>Eukaryota</taxon>
        <taxon>Fungi</taxon>
        <taxon>Dikarya</taxon>
        <taxon>Basidiomycota</taxon>
        <taxon>Agaricomycotina</taxon>
        <taxon>Agaricomycetes</taxon>
        <taxon>Agaricomycetidae</taxon>
        <taxon>Agaricales</taxon>
        <taxon>Agaricineae</taxon>
        <taxon>Strophariaceae</taxon>
        <taxon>Psilocybe</taxon>
    </lineage>
</organism>
<dbReference type="Gene3D" id="3.40.50.300">
    <property type="entry name" value="P-loop containing nucleotide triphosphate hydrolases"/>
    <property type="match status" value="1"/>
</dbReference>
<dbReference type="InterPro" id="IPR027417">
    <property type="entry name" value="P-loop_NTPase"/>
</dbReference>
<evidence type="ECO:0000313" key="4">
    <source>
        <dbReference type="EMBL" id="KAF5325322.1"/>
    </source>
</evidence>
<dbReference type="InterPro" id="IPR056884">
    <property type="entry name" value="NPHP3-like_N"/>
</dbReference>
<dbReference type="EMBL" id="JAACJJ010000015">
    <property type="protein sequence ID" value="KAF5325322.1"/>
    <property type="molecule type" value="Genomic_DNA"/>
</dbReference>
<keyword evidence="1" id="KW-0677">Repeat</keyword>
<feature type="domain" description="NACHT" evidence="3">
    <location>
        <begin position="303"/>
        <end position="450"/>
    </location>
</feature>
<gene>
    <name evidence="4" type="ORF">D9619_009808</name>
</gene>
<proteinExistence type="predicted"/>
<feature type="compositionally biased region" description="Basic and acidic residues" evidence="2">
    <location>
        <begin position="55"/>
        <end position="69"/>
    </location>
</feature>
<dbReference type="InterPro" id="IPR007111">
    <property type="entry name" value="NACHT_NTPase"/>
</dbReference>
<dbReference type="PANTHER" id="PTHR10039:SF14">
    <property type="entry name" value="NACHT DOMAIN-CONTAINING PROTEIN"/>
    <property type="match status" value="1"/>
</dbReference>
<dbReference type="PROSITE" id="PS50837">
    <property type="entry name" value="NACHT"/>
    <property type="match status" value="1"/>
</dbReference>
<feature type="region of interest" description="Disordered" evidence="2">
    <location>
        <begin position="37"/>
        <end position="76"/>
    </location>
</feature>
<accession>A0A8H5BL46</accession>
<keyword evidence="5" id="KW-1185">Reference proteome</keyword>